<comment type="subunit">
    <text evidence="8">Oligomerizes as a right-handed, spiral filament on DNA at oriC.</text>
</comment>
<dbReference type="FunFam" id="3.40.50.300:FF:000668">
    <property type="entry name" value="Chromosomal replication initiator protein DnaA"/>
    <property type="match status" value="1"/>
</dbReference>
<comment type="subcellular location">
    <subcellularLocation>
        <location evidence="8">Cytoplasm</location>
    </subcellularLocation>
</comment>
<dbReference type="Gene3D" id="3.40.50.300">
    <property type="entry name" value="P-loop containing nucleotide triphosphate hydrolases"/>
    <property type="match status" value="1"/>
</dbReference>
<dbReference type="InterPro" id="IPR013159">
    <property type="entry name" value="DnaA_C"/>
</dbReference>
<dbReference type="AlphaFoldDB" id="A0A1J5HJX6"/>
<dbReference type="GO" id="GO:0008289">
    <property type="term" value="F:lipid binding"/>
    <property type="evidence" value="ECO:0007669"/>
    <property type="project" value="UniProtKB-KW"/>
</dbReference>
<dbReference type="GO" id="GO:0005737">
    <property type="term" value="C:cytoplasm"/>
    <property type="evidence" value="ECO:0007669"/>
    <property type="project" value="UniProtKB-SubCell"/>
</dbReference>
<dbReference type="NCBIfam" id="TIGR00362">
    <property type="entry name" value="DnaA"/>
    <property type="match status" value="1"/>
</dbReference>
<keyword evidence="5 8" id="KW-0067">ATP-binding</keyword>
<feature type="region of interest" description="Domain IV, binds dsDNA" evidence="8">
    <location>
        <begin position="325"/>
        <end position="446"/>
    </location>
</feature>
<protein>
    <recommendedName>
        <fullName evidence="8 9">Chromosomal replication initiator protein DnaA</fullName>
    </recommendedName>
</protein>
<reference evidence="14 15" key="1">
    <citation type="journal article" date="2016" name="Environ. Microbiol.">
        <title>Genomic resolution of a cold subsurface aquifer community provides metabolic insights for novel microbes adapted to high CO concentrations.</title>
        <authorList>
            <person name="Probst A.J."/>
            <person name="Castelle C.J."/>
            <person name="Singh A."/>
            <person name="Brown C.T."/>
            <person name="Anantharaman K."/>
            <person name="Sharon I."/>
            <person name="Hug L.A."/>
            <person name="Burstein D."/>
            <person name="Emerson J.B."/>
            <person name="Thomas B.C."/>
            <person name="Banfield J.F."/>
        </authorList>
    </citation>
    <scope>NUCLEOTIDE SEQUENCE [LARGE SCALE GENOMIC DNA]</scope>
    <source>
        <strain evidence="14">CG2_30_33_16</strain>
    </source>
</reference>
<feature type="domain" description="AAA+ ATPase" evidence="12">
    <location>
        <begin position="142"/>
        <end position="270"/>
    </location>
</feature>
<feature type="binding site" evidence="8">
    <location>
        <position position="155"/>
    </location>
    <ligand>
        <name>ATP</name>
        <dbReference type="ChEBI" id="CHEBI:30616"/>
    </ligand>
</feature>
<evidence type="ECO:0000256" key="8">
    <source>
        <dbReference type="HAMAP-Rule" id="MF_00377"/>
    </source>
</evidence>
<proteinExistence type="inferred from homology"/>
<dbReference type="HAMAP" id="MF_00377">
    <property type="entry name" value="DnaA_bact"/>
    <property type="match status" value="1"/>
</dbReference>
<sequence length="446" mass="50059">MLNALWNDFINKNEQSKSLVPMVASILKQTRLIEIKDGSVLLACPNQGSRIYILGKLTLIERLFSAHIGKKTKVETVIQLVPPKKRTVATSPPLLNFQPTVEDILSRSGLSQKYQMENFAVSPTNQVAYAAAQAVIERPGTAYNPLFIHGGVGVGKTHLAQAVAHSIINIDPNKKVYFCPGDQFTNELIDSIRGKTTEKFRKKYRHLSLLIVDDVQFIAGKTGIQEEFFHTFNSVVSVGGQVILTSDRPPQEIKNLEDRLRSRFGGGLVLDIQPPDFELRCAIVLIKAKEKNVEINIEAARLIAERVIDARSLEGTLISVYAKIIGKKEIIDLEAVESYFSQQTDRVTKKTEFPEVIRAVCSFYNIKSSQIRGPLREEKIATARQVAMFILRTVLKINLIEVAHILKRRDHTTVIHGVKKIQRLTMLNPIFKQEVDRIIQSVVSST</sequence>
<evidence type="ECO:0000256" key="6">
    <source>
        <dbReference type="ARBA" id="ARBA00023121"/>
    </source>
</evidence>
<comment type="function">
    <text evidence="8 10">Plays an essential role in the initiation and regulation of chromosomal replication. ATP-DnaA binds to the origin of replication (oriC) to initiate formation of the DNA replication initiation complex once per cell cycle. Binds the DnaA box (a 9 base pair repeat at the origin) and separates the double-stranded (ds)DNA. Forms a right-handed helical filament on oriC DNA; dsDNA binds to the exterior of the filament while single-stranded (ss)DNA is stabiized in the filament's interior. The ATP-DnaA-oriC complex binds and stabilizes one strand of the AT-rich DNA unwinding element (DUE), permitting loading of DNA polymerase. After initiation quickly degrades to an ADP-DnaA complex that is not apt for DNA replication. Binds acidic phospholipids.</text>
</comment>
<comment type="similarity">
    <text evidence="1 8 11">Belongs to the DnaA family.</text>
</comment>
<dbReference type="PRINTS" id="PR00051">
    <property type="entry name" value="DNAA"/>
</dbReference>
<dbReference type="GO" id="GO:0005886">
    <property type="term" value="C:plasma membrane"/>
    <property type="evidence" value="ECO:0007669"/>
    <property type="project" value="TreeGrafter"/>
</dbReference>
<evidence type="ECO:0000313" key="14">
    <source>
        <dbReference type="EMBL" id="OIP84739.1"/>
    </source>
</evidence>
<keyword evidence="3 8" id="KW-0235">DNA replication</keyword>
<evidence type="ECO:0000259" key="13">
    <source>
        <dbReference type="SMART" id="SM00760"/>
    </source>
</evidence>
<dbReference type="Pfam" id="PF08299">
    <property type="entry name" value="Bac_DnaA_C"/>
    <property type="match status" value="1"/>
</dbReference>
<evidence type="ECO:0000256" key="1">
    <source>
        <dbReference type="ARBA" id="ARBA00006583"/>
    </source>
</evidence>
<dbReference type="Gene3D" id="1.10.8.60">
    <property type="match status" value="1"/>
</dbReference>
<feature type="binding site" evidence="8">
    <location>
        <position position="157"/>
    </location>
    <ligand>
        <name>ATP</name>
        <dbReference type="ChEBI" id="CHEBI:30616"/>
    </ligand>
</feature>
<dbReference type="GO" id="GO:0006270">
    <property type="term" value="P:DNA replication initiation"/>
    <property type="evidence" value="ECO:0007669"/>
    <property type="project" value="UniProtKB-UniRule"/>
</dbReference>
<dbReference type="EMBL" id="MNZM01000047">
    <property type="protein sequence ID" value="OIP84739.1"/>
    <property type="molecule type" value="Genomic_DNA"/>
</dbReference>
<dbReference type="SUPFAM" id="SSF52540">
    <property type="entry name" value="P-loop containing nucleoside triphosphate hydrolases"/>
    <property type="match status" value="1"/>
</dbReference>
<dbReference type="Pfam" id="PF00308">
    <property type="entry name" value="Bac_DnaA"/>
    <property type="match status" value="1"/>
</dbReference>
<evidence type="ECO:0000256" key="10">
    <source>
        <dbReference type="RuleBase" id="RU000577"/>
    </source>
</evidence>
<evidence type="ECO:0000259" key="12">
    <source>
        <dbReference type="SMART" id="SM00382"/>
    </source>
</evidence>
<feature type="binding site" evidence="8">
    <location>
        <position position="156"/>
    </location>
    <ligand>
        <name>ATP</name>
        <dbReference type="ChEBI" id="CHEBI:30616"/>
    </ligand>
</feature>
<feature type="domain" description="Chromosomal replication initiator DnaA C-terminal" evidence="13">
    <location>
        <begin position="352"/>
        <end position="421"/>
    </location>
</feature>
<comment type="caution">
    <text evidence="8">Lacks conserved residue(s) required for the propagation of feature annotation.</text>
</comment>
<dbReference type="InterPro" id="IPR010921">
    <property type="entry name" value="Trp_repressor/repl_initiator"/>
</dbReference>
<comment type="caution">
    <text evidence="14">The sequence shown here is derived from an EMBL/GenBank/DDBJ whole genome shotgun (WGS) entry which is preliminary data.</text>
</comment>
<dbReference type="InterPro" id="IPR001957">
    <property type="entry name" value="Chromosome_initiator_DnaA"/>
</dbReference>
<feature type="region of interest" description="Domain I, interacts with DnaA modulators" evidence="8">
    <location>
        <begin position="1"/>
        <end position="87"/>
    </location>
</feature>
<dbReference type="InterPro" id="IPR027417">
    <property type="entry name" value="P-loop_NTPase"/>
</dbReference>
<evidence type="ECO:0000256" key="7">
    <source>
        <dbReference type="ARBA" id="ARBA00023125"/>
    </source>
</evidence>
<organism evidence="14 15">
    <name type="scientific">Candidatus Roizmanbacteria bacterium CG2_30_33_16</name>
    <dbReference type="NCBI Taxonomy" id="1805340"/>
    <lineage>
        <taxon>Bacteria</taxon>
        <taxon>Candidatus Roizmaniibacteriota</taxon>
    </lineage>
</organism>
<evidence type="ECO:0000256" key="4">
    <source>
        <dbReference type="ARBA" id="ARBA00022741"/>
    </source>
</evidence>
<dbReference type="CDD" id="cd06571">
    <property type="entry name" value="Bac_DnaA_C"/>
    <property type="match status" value="1"/>
</dbReference>
<dbReference type="Gene3D" id="1.10.1750.10">
    <property type="match status" value="1"/>
</dbReference>
<comment type="domain">
    <text evidence="8">Domain I is involved in oligomerization and binding regulators, domain II is flexibile and of varying length in different bacteria, domain III forms the AAA+ region, while domain IV binds dsDNA.</text>
</comment>
<evidence type="ECO:0000256" key="2">
    <source>
        <dbReference type="ARBA" id="ARBA00022490"/>
    </source>
</evidence>
<dbReference type="Proteomes" id="UP000183758">
    <property type="component" value="Unassembled WGS sequence"/>
</dbReference>
<evidence type="ECO:0000256" key="9">
    <source>
        <dbReference type="NCBIfam" id="TIGR00362"/>
    </source>
</evidence>
<feature type="binding site" evidence="8">
    <location>
        <position position="153"/>
    </location>
    <ligand>
        <name>ATP</name>
        <dbReference type="ChEBI" id="CHEBI:30616"/>
    </ligand>
</feature>
<dbReference type="GO" id="GO:0006275">
    <property type="term" value="P:regulation of DNA replication"/>
    <property type="evidence" value="ECO:0007669"/>
    <property type="project" value="UniProtKB-UniRule"/>
</dbReference>
<dbReference type="SMART" id="SM00382">
    <property type="entry name" value="AAA"/>
    <property type="match status" value="1"/>
</dbReference>
<dbReference type="InterPro" id="IPR013317">
    <property type="entry name" value="DnaA_dom"/>
</dbReference>
<keyword evidence="4 8" id="KW-0547">Nucleotide-binding</keyword>
<dbReference type="SUPFAM" id="SSF48295">
    <property type="entry name" value="TrpR-like"/>
    <property type="match status" value="1"/>
</dbReference>
<name>A0A1J5HJX6_9BACT</name>
<evidence type="ECO:0000313" key="15">
    <source>
        <dbReference type="Proteomes" id="UP000183758"/>
    </source>
</evidence>
<dbReference type="SMART" id="SM00760">
    <property type="entry name" value="Bac_DnaA_C"/>
    <property type="match status" value="1"/>
</dbReference>
<evidence type="ECO:0000256" key="3">
    <source>
        <dbReference type="ARBA" id="ARBA00022705"/>
    </source>
</evidence>
<dbReference type="GO" id="GO:0005524">
    <property type="term" value="F:ATP binding"/>
    <property type="evidence" value="ECO:0007669"/>
    <property type="project" value="UniProtKB-UniRule"/>
</dbReference>
<keyword evidence="6 8" id="KW-0446">Lipid-binding</keyword>
<dbReference type="CDD" id="cd00009">
    <property type="entry name" value="AAA"/>
    <property type="match status" value="1"/>
</dbReference>
<dbReference type="GO" id="GO:0003688">
    <property type="term" value="F:DNA replication origin binding"/>
    <property type="evidence" value="ECO:0007669"/>
    <property type="project" value="UniProtKB-UniRule"/>
</dbReference>
<dbReference type="InterPro" id="IPR020591">
    <property type="entry name" value="Chromosome_initiator_DnaA-like"/>
</dbReference>
<accession>A0A1J5HJX6</accession>
<gene>
    <name evidence="8" type="primary">dnaA</name>
    <name evidence="14" type="ORF">AUK04_02010</name>
</gene>
<keyword evidence="7 8" id="KW-0238">DNA-binding</keyword>
<dbReference type="PANTHER" id="PTHR30050:SF2">
    <property type="entry name" value="CHROMOSOMAL REPLICATION INITIATOR PROTEIN DNAA"/>
    <property type="match status" value="1"/>
</dbReference>
<dbReference type="PANTHER" id="PTHR30050">
    <property type="entry name" value="CHROMOSOMAL REPLICATION INITIATOR PROTEIN DNAA"/>
    <property type="match status" value="1"/>
</dbReference>
<evidence type="ECO:0000256" key="11">
    <source>
        <dbReference type="RuleBase" id="RU004227"/>
    </source>
</evidence>
<evidence type="ECO:0000256" key="5">
    <source>
        <dbReference type="ARBA" id="ARBA00022840"/>
    </source>
</evidence>
<keyword evidence="2 8" id="KW-0963">Cytoplasm</keyword>
<dbReference type="InterPro" id="IPR003593">
    <property type="entry name" value="AAA+_ATPase"/>
</dbReference>